<keyword evidence="9" id="KW-1185">Reference proteome</keyword>
<dbReference type="InterPro" id="IPR007632">
    <property type="entry name" value="Anoctamin"/>
</dbReference>
<comment type="similarity">
    <text evidence="2 6">Belongs to the anoctamin family.</text>
</comment>
<dbReference type="Ensembl" id="ENSEBUT00000020975.1">
    <property type="protein sequence ID" value="ENSEBUP00000020399.1"/>
    <property type="gene ID" value="ENSEBUG00000012648.1"/>
</dbReference>
<dbReference type="Pfam" id="PF04547">
    <property type="entry name" value="Anoctamin"/>
    <property type="match status" value="1"/>
</dbReference>
<keyword evidence="4 6" id="KW-1133">Transmembrane helix</keyword>
<feature type="transmembrane region" description="Helical" evidence="6">
    <location>
        <begin position="108"/>
        <end position="128"/>
    </location>
</feature>
<dbReference type="GO" id="GO:0005886">
    <property type="term" value="C:plasma membrane"/>
    <property type="evidence" value="ECO:0007669"/>
    <property type="project" value="TreeGrafter"/>
</dbReference>
<evidence type="ECO:0000256" key="3">
    <source>
        <dbReference type="ARBA" id="ARBA00022692"/>
    </source>
</evidence>
<comment type="subcellular location">
    <subcellularLocation>
        <location evidence="1 6">Membrane</location>
        <topology evidence="1 6">Multi-pass membrane protein</topology>
    </subcellularLocation>
</comment>
<dbReference type="InterPro" id="IPR049452">
    <property type="entry name" value="Anoctamin_TM"/>
</dbReference>
<evidence type="ECO:0000256" key="5">
    <source>
        <dbReference type="ARBA" id="ARBA00023136"/>
    </source>
</evidence>
<evidence type="ECO:0000259" key="7">
    <source>
        <dbReference type="Pfam" id="PF04547"/>
    </source>
</evidence>
<comment type="caution">
    <text evidence="6">Lacks conserved residue(s) required for the propagation of feature annotation.</text>
</comment>
<keyword evidence="3 6" id="KW-0812">Transmembrane</keyword>
<feature type="transmembrane region" description="Helical" evidence="6">
    <location>
        <begin position="67"/>
        <end position="88"/>
    </location>
</feature>
<name>A0A8C4QW29_EPTBU</name>
<evidence type="ECO:0000313" key="9">
    <source>
        <dbReference type="Proteomes" id="UP000694388"/>
    </source>
</evidence>
<dbReference type="AlphaFoldDB" id="A0A8C4QW29"/>
<proteinExistence type="inferred from homology"/>
<dbReference type="GO" id="GO:0005254">
    <property type="term" value="F:chloride channel activity"/>
    <property type="evidence" value="ECO:0007669"/>
    <property type="project" value="TreeGrafter"/>
</dbReference>
<evidence type="ECO:0000313" key="8">
    <source>
        <dbReference type="Ensembl" id="ENSEBUP00000020399.1"/>
    </source>
</evidence>
<reference evidence="8" key="2">
    <citation type="submission" date="2025-09" db="UniProtKB">
        <authorList>
            <consortium name="Ensembl"/>
        </authorList>
    </citation>
    <scope>IDENTIFICATION</scope>
</reference>
<accession>A0A8C4QW29</accession>
<feature type="domain" description="Anoctamin transmembrane" evidence="7">
    <location>
        <begin position="63"/>
        <end position="141"/>
    </location>
</feature>
<dbReference type="PANTHER" id="PTHR12308">
    <property type="entry name" value="ANOCTAMIN"/>
    <property type="match status" value="1"/>
</dbReference>
<organism evidence="8 9">
    <name type="scientific">Eptatretus burgeri</name>
    <name type="common">Inshore hagfish</name>
    <dbReference type="NCBI Taxonomy" id="7764"/>
    <lineage>
        <taxon>Eukaryota</taxon>
        <taxon>Metazoa</taxon>
        <taxon>Chordata</taxon>
        <taxon>Craniata</taxon>
        <taxon>Vertebrata</taxon>
        <taxon>Cyclostomata</taxon>
        <taxon>Myxini</taxon>
        <taxon>Myxiniformes</taxon>
        <taxon>Myxinidae</taxon>
        <taxon>Eptatretinae</taxon>
        <taxon>Eptatretus</taxon>
    </lineage>
</organism>
<reference evidence="8" key="1">
    <citation type="submission" date="2025-08" db="UniProtKB">
        <authorList>
            <consortium name="Ensembl"/>
        </authorList>
    </citation>
    <scope>IDENTIFICATION</scope>
</reference>
<evidence type="ECO:0000256" key="1">
    <source>
        <dbReference type="ARBA" id="ARBA00004141"/>
    </source>
</evidence>
<sequence length="174" mass="20000">MSQILNQVVESLLPFWLRKRKNQRFRHVGNALRVATSCRVKGSPDPQDSDAMQSLRRQISIEGKMDIYLLAFEAMGLMSIMTNCALVAMSPDVHELFGQTDVSVNYVMAFVSLEHILLVLWFVLHFVLPDRPSQVRNGLARLEFQSRLALKQQHEEMESLLLKDILKITHKKPL</sequence>
<evidence type="ECO:0000256" key="4">
    <source>
        <dbReference type="ARBA" id="ARBA00022989"/>
    </source>
</evidence>
<evidence type="ECO:0000256" key="2">
    <source>
        <dbReference type="ARBA" id="ARBA00009671"/>
    </source>
</evidence>
<keyword evidence="5 6" id="KW-0472">Membrane</keyword>
<evidence type="ECO:0000256" key="6">
    <source>
        <dbReference type="RuleBase" id="RU280814"/>
    </source>
</evidence>
<dbReference type="PANTHER" id="PTHR12308:SF74">
    <property type="entry name" value="ANOCTAMIN"/>
    <property type="match status" value="1"/>
</dbReference>
<protein>
    <recommendedName>
        <fullName evidence="6">Anoctamin</fullName>
    </recommendedName>
</protein>
<dbReference type="Proteomes" id="UP000694388">
    <property type="component" value="Unplaced"/>
</dbReference>